<dbReference type="EMBL" id="CP014587">
    <property type="protein sequence ID" value="ANZ77688.1"/>
    <property type="molecule type" value="Genomic_DNA"/>
</dbReference>
<name>A0A1B2JIL7_PICPA</name>
<accession>A0A1B2JIL7</accession>
<dbReference type="SMART" id="SM00385">
    <property type="entry name" value="CYCLIN"/>
    <property type="match status" value="2"/>
</dbReference>
<keyword evidence="4" id="KW-1185">Reference proteome</keyword>
<dbReference type="InterPro" id="IPR006671">
    <property type="entry name" value="Cyclin_N"/>
</dbReference>
<reference evidence="3 4" key="1">
    <citation type="submission" date="2016-02" db="EMBL/GenBank/DDBJ databases">
        <title>Comparative genomic and transcriptomic foundation for Pichia pastoris.</title>
        <authorList>
            <person name="Love K.R."/>
            <person name="Shah K.A."/>
            <person name="Whittaker C.A."/>
            <person name="Wu J."/>
            <person name="Bartlett M.C."/>
            <person name="Ma D."/>
            <person name="Leeson R.L."/>
            <person name="Priest M."/>
            <person name="Young S.K."/>
            <person name="Love J.C."/>
        </authorList>
    </citation>
    <scope>NUCLEOTIDE SEQUENCE [LARGE SCALE GENOMIC DNA]</scope>
    <source>
        <strain evidence="3 4">ATCC 28485</strain>
    </source>
</reference>
<dbReference type="SUPFAM" id="SSF47954">
    <property type="entry name" value="Cyclin-like"/>
    <property type="match status" value="2"/>
</dbReference>
<dbReference type="OrthoDB" id="4951845at2759"/>
<evidence type="ECO:0000313" key="4">
    <source>
        <dbReference type="Proteomes" id="UP000094565"/>
    </source>
</evidence>
<dbReference type="InterPro" id="IPR036915">
    <property type="entry name" value="Cyclin-like_sf"/>
</dbReference>
<dbReference type="InterPro" id="IPR043198">
    <property type="entry name" value="Cyclin/Ssn8"/>
</dbReference>
<protein>
    <submittedName>
        <fullName evidence="3">BA75_04574T0</fullName>
    </submittedName>
</protein>
<dbReference type="GO" id="GO:0006357">
    <property type="term" value="P:regulation of transcription by RNA polymerase II"/>
    <property type="evidence" value="ECO:0007669"/>
    <property type="project" value="InterPro"/>
</dbReference>
<dbReference type="PANTHER" id="PTHR10026">
    <property type="entry name" value="CYCLIN"/>
    <property type="match status" value="1"/>
</dbReference>
<dbReference type="InterPro" id="IPR013763">
    <property type="entry name" value="Cyclin-like_dom"/>
</dbReference>
<evidence type="ECO:0000256" key="1">
    <source>
        <dbReference type="RuleBase" id="RU000383"/>
    </source>
</evidence>
<evidence type="ECO:0000313" key="3">
    <source>
        <dbReference type="EMBL" id="ANZ77688.1"/>
    </source>
</evidence>
<dbReference type="Pfam" id="PF00134">
    <property type="entry name" value="Cyclin_N"/>
    <property type="match status" value="1"/>
</dbReference>
<keyword evidence="1" id="KW-0195">Cyclin</keyword>
<feature type="domain" description="Cyclin-like" evidence="2">
    <location>
        <begin position="76"/>
        <end position="189"/>
    </location>
</feature>
<dbReference type="GO" id="GO:0016538">
    <property type="term" value="F:cyclin-dependent protein serine/threonine kinase regulator activity"/>
    <property type="evidence" value="ECO:0007669"/>
    <property type="project" value="InterPro"/>
</dbReference>
<dbReference type="AlphaFoldDB" id="A0A1B2JIL7"/>
<organism evidence="3 4">
    <name type="scientific">Komagataella pastoris</name>
    <name type="common">Yeast</name>
    <name type="synonym">Pichia pastoris</name>
    <dbReference type="NCBI Taxonomy" id="4922"/>
    <lineage>
        <taxon>Eukaryota</taxon>
        <taxon>Fungi</taxon>
        <taxon>Dikarya</taxon>
        <taxon>Ascomycota</taxon>
        <taxon>Saccharomycotina</taxon>
        <taxon>Pichiomycetes</taxon>
        <taxon>Pichiales</taxon>
        <taxon>Pichiaceae</taxon>
        <taxon>Komagataella</taxon>
    </lineage>
</organism>
<gene>
    <name evidence="3" type="primary">CTK2</name>
    <name evidence="3" type="ORF">ATY40_BA7504574</name>
</gene>
<comment type="similarity">
    <text evidence="1">Belongs to the cyclin family.</text>
</comment>
<evidence type="ECO:0000259" key="2">
    <source>
        <dbReference type="SMART" id="SM00385"/>
    </source>
</evidence>
<feature type="domain" description="Cyclin-like" evidence="2">
    <location>
        <begin position="202"/>
        <end position="293"/>
    </location>
</feature>
<dbReference type="Proteomes" id="UP000094565">
    <property type="component" value="Chromosome 4"/>
</dbReference>
<proteinExistence type="inferred from homology"/>
<dbReference type="CDD" id="cd20546">
    <property type="entry name" value="CYCLIN_SpCG1C_ScCTK2-like_rpt2"/>
    <property type="match status" value="1"/>
</dbReference>
<dbReference type="Gene3D" id="1.10.472.10">
    <property type="entry name" value="Cyclin-like"/>
    <property type="match status" value="2"/>
</dbReference>
<sequence length="371" mass="43924">MVLLVHPIACSHSNFIYHLRLFITLKHSTMGNEFTTVIQVSKQFLSSEEIRQSQESSLMKDQQYQNYVLKKQEVMRFLRFLIIRLKFPIRVLQVTSYLFQRFFLFNSFRKYSSYSHEIAVTCLFLSIKMNDCIRKSRDLILVAHDIRLSPPLNSDDAVKDESDLTHILAENKVDEQRKKVLYFERLILECIAFDFRHNNIEDYLIKFSKTLSLHPQMGYLSWLISVDAMMTEVILKQSPHVIALSSIVLAKLLYPEIFTDKTVITELDSLDLKYSKFYCERLQIYESVNEMMEFYMNKNQLPNSFLFDYLPKDLKFNDLVINLKLELPNHFDIPPNKRKAEATINKDDLFYKERDYEIGKAGTILFVYNND</sequence>